<feature type="compositionally biased region" description="Polar residues" evidence="2">
    <location>
        <begin position="304"/>
        <end position="317"/>
    </location>
</feature>
<comment type="caution">
    <text evidence="3">The sequence shown here is derived from an EMBL/GenBank/DDBJ whole genome shotgun (WGS) entry which is preliminary data.</text>
</comment>
<dbReference type="RefSeq" id="WP_184330064.1">
    <property type="nucleotide sequence ID" value="NZ_JACHHZ010000001.1"/>
</dbReference>
<reference evidence="3 4" key="1">
    <citation type="submission" date="2020-08" db="EMBL/GenBank/DDBJ databases">
        <title>Genomic Encyclopedia of Type Strains, Phase IV (KMG-IV): sequencing the most valuable type-strain genomes for metagenomic binning, comparative biology and taxonomic classification.</title>
        <authorList>
            <person name="Goeker M."/>
        </authorList>
    </citation>
    <scope>NUCLEOTIDE SEQUENCE [LARGE SCALE GENOMIC DNA]</scope>
    <source>
        <strain evidence="3 4">DSM 26723</strain>
    </source>
</reference>
<evidence type="ECO:0000313" key="3">
    <source>
        <dbReference type="EMBL" id="MBB6092332.1"/>
    </source>
</evidence>
<gene>
    <name evidence="3" type="ORF">HNQ60_001178</name>
</gene>
<keyword evidence="3" id="KW-0689">Ribosomal protein</keyword>
<dbReference type="Proteomes" id="UP000588068">
    <property type="component" value="Unassembled WGS sequence"/>
</dbReference>
<proteinExistence type="predicted"/>
<protein>
    <submittedName>
        <fullName evidence="3">Ribosomal protein S15P/S13E</fullName>
    </submittedName>
</protein>
<sequence>MGISERLGQLLQGNRQSAEDERLLQLYWNRAELKKELVRLQNERYELIEELKKQEAAVLRAGERMEELQQHLGDPDAATHALVYFQLRALWKACAARLARFAEHLQNQQQDRERRRQLIEFDQTRRRQLADFDRRVGEARNEAQKLEGQMKEMEARLASMRGFWNYFRRRRLADELEVVRNQWDTAATRVTDVSDDRAAIEDQQPSEFPGMSIDGKRIVNTAVIAYAQQMVSQLSTGGLALLAKEATAKAVFEMRYGSREDCVRLMALLREAHSIAGRESEDLAGLKEHTDSLRAKASYRSDADTTPLTDSIGTLSPPTSPVSGLESINRAGINVLVDDYWDLYEVLLK</sequence>
<evidence type="ECO:0000313" key="4">
    <source>
        <dbReference type="Proteomes" id="UP000588068"/>
    </source>
</evidence>
<keyword evidence="1" id="KW-0175">Coiled coil</keyword>
<keyword evidence="3" id="KW-0687">Ribonucleoprotein</keyword>
<dbReference type="EMBL" id="JACHHZ010000001">
    <property type="protein sequence ID" value="MBB6092332.1"/>
    <property type="molecule type" value="Genomic_DNA"/>
</dbReference>
<name>A0A841HJK6_9GAMM</name>
<feature type="region of interest" description="Disordered" evidence="2">
    <location>
        <begin position="295"/>
        <end position="323"/>
    </location>
</feature>
<feature type="coiled-coil region" evidence="1">
    <location>
        <begin position="129"/>
        <end position="163"/>
    </location>
</feature>
<organism evidence="3 4">
    <name type="scientific">Povalibacter uvarum</name>
    <dbReference type="NCBI Taxonomy" id="732238"/>
    <lineage>
        <taxon>Bacteria</taxon>
        <taxon>Pseudomonadati</taxon>
        <taxon>Pseudomonadota</taxon>
        <taxon>Gammaproteobacteria</taxon>
        <taxon>Steroidobacterales</taxon>
        <taxon>Steroidobacteraceae</taxon>
        <taxon>Povalibacter</taxon>
    </lineage>
</organism>
<evidence type="ECO:0000256" key="1">
    <source>
        <dbReference type="SAM" id="Coils"/>
    </source>
</evidence>
<accession>A0A841HJK6</accession>
<dbReference type="GO" id="GO:0005840">
    <property type="term" value="C:ribosome"/>
    <property type="evidence" value="ECO:0007669"/>
    <property type="project" value="UniProtKB-KW"/>
</dbReference>
<feature type="coiled-coil region" evidence="1">
    <location>
        <begin position="23"/>
        <end position="71"/>
    </location>
</feature>
<evidence type="ECO:0000256" key="2">
    <source>
        <dbReference type="SAM" id="MobiDB-lite"/>
    </source>
</evidence>
<dbReference type="AlphaFoldDB" id="A0A841HJK6"/>
<keyword evidence="4" id="KW-1185">Reference proteome</keyword>